<feature type="region of interest" description="Disordered" evidence="1">
    <location>
        <begin position="78"/>
        <end position="139"/>
    </location>
</feature>
<dbReference type="Proteomes" id="UP001385951">
    <property type="component" value="Unassembled WGS sequence"/>
</dbReference>
<evidence type="ECO:0000313" key="2">
    <source>
        <dbReference type="EMBL" id="KAK7695713.1"/>
    </source>
</evidence>
<dbReference type="AlphaFoldDB" id="A0AAW0GQ30"/>
<keyword evidence="3" id="KW-1185">Reference proteome</keyword>
<proteinExistence type="predicted"/>
<feature type="compositionally biased region" description="Basic and acidic residues" evidence="1">
    <location>
        <begin position="309"/>
        <end position="323"/>
    </location>
</feature>
<feature type="region of interest" description="Disordered" evidence="1">
    <location>
        <begin position="1"/>
        <end position="59"/>
    </location>
</feature>
<evidence type="ECO:0000256" key="1">
    <source>
        <dbReference type="SAM" id="MobiDB-lite"/>
    </source>
</evidence>
<feature type="compositionally biased region" description="Polar residues" evidence="1">
    <location>
        <begin position="78"/>
        <end position="87"/>
    </location>
</feature>
<feature type="compositionally biased region" description="Low complexity" evidence="1">
    <location>
        <begin position="753"/>
        <end position="764"/>
    </location>
</feature>
<accession>A0AAW0GQ30</accession>
<feature type="compositionally biased region" description="Low complexity" evidence="1">
    <location>
        <begin position="129"/>
        <end position="139"/>
    </location>
</feature>
<dbReference type="EMBL" id="JASBNA010000001">
    <property type="protein sequence ID" value="KAK7695713.1"/>
    <property type="molecule type" value="Genomic_DNA"/>
</dbReference>
<comment type="caution">
    <text evidence="2">The sequence shown here is derived from an EMBL/GenBank/DDBJ whole genome shotgun (WGS) entry which is preliminary data.</text>
</comment>
<name>A0AAW0GQ30_9APHY</name>
<feature type="region of interest" description="Disordered" evidence="1">
    <location>
        <begin position="293"/>
        <end position="332"/>
    </location>
</feature>
<gene>
    <name evidence="2" type="ORF">QCA50_000349</name>
</gene>
<sequence>MIRRITDNCPEGETPGKPHEAMGTSPTDKTIDSTRHSHCNATPSTAHAQLRASPNSIPSAHSSILSLSDRRISTKYCNPSAPYQGSTRTRHLHDCRNPSTTVPGQVIPTRGSRTTRKGIATNSHSTNDTPTSTQKPATTTSAIYSRKGRCACKPLNWHDQGTTIRKHPCHRTICKSNPRTRLRRPHFHNLSGNCCLHHFVGCTPPLPSTLSTRSSMGQFGSCPRTFACRNRPVSPDESFCIGSEDMERQSTHTIKSQLVETPDSSISSDGNQISAIPRAQYELTTFPIRRTKPQKPRLRDQWHSPSPVIKEEAGEATTKEHQSLRSNSAGITSYRRRSSCTTDMTTYQYGGLRYITPSKPRPKTICLCTPPRPPATPPWPISIAPASMSYQTANIDLTWGENPIRRCDADTPLTITLTNDVLHALVDIISELDESFKPLDQAGSWFIQRFPDTPSADFYRYLELVAQKTNRAQRRASLAARHARALLEGFLEGRKFRHPNATNPFTTTNPMPGDYRSRIYYIGSANNRHDAAPMLRVRTLEPDDLSLPAYIPYNLRRVFIADEYGEQGMYHLSPPISKPDFLRDFQVRAQWQGHSVVIFPEHDGEQGDDFVTMGGEELGVDALGRDDDLGQDRHWEAPIEHFPRVPGDVTWQRWVYREYQRAHFTTHKEFVQALYHLHSRHGYFDWDSWYRPKSVDHEAPFDTIAQDDKDKRNPNIEIKTKWCSCMKDWTDIQTYQYEHWSPATLWFPPNMRPSSPLASSSQSAPPSPTVKAPKPRRGTIADTVGLPLFTNYRSPTNPPAPAFPLQRIVSPTTTEEPYPFDDVATSNITDEPVGDY</sequence>
<reference evidence="2 3" key="1">
    <citation type="submission" date="2022-09" db="EMBL/GenBank/DDBJ databases">
        <authorList>
            <person name="Palmer J.M."/>
        </authorList>
    </citation>
    <scope>NUCLEOTIDE SEQUENCE [LARGE SCALE GENOMIC DNA]</scope>
    <source>
        <strain evidence="2 3">DSM 7382</strain>
    </source>
</reference>
<evidence type="ECO:0000313" key="3">
    <source>
        <dbReference type="Proteomes" id="UP001385951"/>
    </source>
</evidence>
<organism evidence="2 3">
    <name type="scientific">Cerrena zonata</name>
    <dbReference type="NCBI Taxonomy" id="2478898"/>
    <lineage>
        <taxon>Eukaryota</taxon>
        <taxon>Fungi</taxon>
        <taxon>Dikarya</taxon>
        <taxon>Basidiomycota</taxon>
        <taxon>Agaricomycotina</taxon>
        <taxon>Agaricomycetes</taxon>
        <taxon>Polyporales</taxon>
        <taxon>Cerrenaceae</taxon>
        <taxon>Cerrena</taxon>
    </lineage>
</organism>
<protein>
    <submittedName>
        <fullName evidence="2">Uncharacterized protein</fullName>
    </submittedName>
</protein>
<feature type="compositionally biased region" description="Polar residues" evidence="1">
    <location>
        <begin position="39"/>
        <end position="59"/>
    </location>
</feature>
<feature type="region of interest" description="Disordered" evidence="1">
    <location>
        <begin position="753"/>
        <end position="836"/>
    </location>
</feature>